<comment type="caution">
    <text evidence="1">The sequence shown here is derived from an EMBL/GenBank/DDBJ whole genome shotgun (WGS) entry which is preliminary data.</text>
</comment>
<accession>A0A7W9WMV5</accession>
<reference evidence="1 2" key="1">
    <citation type="submission" date="2020-08" db="EMBL/GenBank/DDBJ databases">
        <title>Genomic Encyclopedia of Type Strains, Phase IV (KMG-IV): sequencing the most valuable type-strain genomes for metagenomic binning, comparative biology and taxonomic classification.</title>
        <authorList>
            <person name="Goeker M."/>
        </authorList>
    </citation>
    <scope>NUCLEOTIDE SEQUENCE [LARGE SCALE GENOMIC DNA]</scope>
    <source>
        <strain evidence="1 2">DSM 12141</strain>
    </source>
</reference>
<dbReference type="RefSeq" id="WP_151023834.1">
    <property type="nucleotide sequence ID" value="NZ_JACHIB010000004.1"/>
</dbReference>
<name>A0A7W9WMV5_CASDE</name>
<dbReference type="EMBL" id="JACHIB010000004">
    <property type="protein sequence ID" value="MBB6082774.1"/>
    <property type="molecule type" value="Genomic_DNA"/>
</dbReference>
<sequence>MTDARTADAPADLDDPLAALAPPGVQAQAADLARDAFTQAFRHAAAAESAPVPPDALRTQCLDWVRAGPGDDVRAVRMALLLAGLDQWGLAFSQAFGIQAIPSLTALIGALRTGLDPEEDARFQHRFEQLDAAEATAIDFKIALRRQIHLALWHAMGAGASLEAVEPVIRTLGGQLLALEAGMPELGWRLAADTLAHIQIRLLEDPGAPELAQSGTRCLFASLRQAWPKKRHDRIMALAGQAVLAWQRSRRPPAG</sequence>
<proteinExistence type="predicted"/>
<evidence type="ECO:0000313" key="2">
    <source>
        <dbReference type="Proteomes" id="UP000541136"/>
    </source>
</evidence>
<dbReference type="AlphaFoldDB" id="A0A7W9WMV5"/>
<dbReference type="Proteomes" id="UP000541136">
    <property type="component" value="Unassembled WGS sequence"/>
</dbReference>
<protein>
    <submittedName>
        <fullName evidence="1">Uncharacterized protein</fullName>
    </submittedName>
</protein>
<evidence type="ECO:0000313" key="1">
    <source>
        <dbReference type="EMBL" id="MBB6082774.1"/>
    </source>
</evidence>
<organism evidence="1 2">
    <name type="scientific">Castellaniella defragrans</name>
    <name type="common">Alcaligenes defragrans</name>
    <dbReference type="NCBI Taxonomy" id="75697"/>
    <lineage>
        <taxon>Bacteria</taxon>
        <taxon>Pseudomonadati</taxon>
        <taxon>Pseudomonadota</taxon>
        <taxon>Betaproteobacteria</taxon>
        <taxon>Burkholderiales</taxon>
        <taxon>Alcaligenaceae</taxon>
        <taxon>Castellaniella</taxon>
    </lineage>
</organism>
<gene>
    <name evidence="1" type="ORF">HNR28_000803</name>
</gene>